<dbReference type="GO" id="GO:0005524">
    <property type="term" value="F:ATP binding"/>
    <property type="evidence" value="ECO:0007669"/>
    <property type="project" value="UniProtKB-KW"/>
</dbReference>
<keyword evidence="9" id="KW-1185">Reference proteome</keyword>
<dbReference type="GO" id="GO:0004674">
    <property type="term" value="F:protein serine/threonine kinase activity"/>
    <property type="evidence" value="ECO:0007669"/>
    <property type="project" value="UniProtKB-KW"/>
</dbReference>
<dbReference type="SMART" id="SM00811">
    <property type="entry name" value="Alpha_kinase"/>
    <property type="match status" value="1"/>
</dbReference>
<feature type="domain" description="Alpha-type protein kinase" evidence="7">
    <location>
        <begin position="1"/>
        <end position="213"/>
    </location>
</feature>
<dbReference type="OrthoDB" id="301415at2759"/>
<dbReference type="InterPro" id="IPR011009">
    <property type="entry name" value="Kinase-like_dom_sf"/>
</dbReference>
<protein>
    <submittedName>
        <fullName evidence="8">Myosin heavy chain kinase</fullName>
    </submittedName>
</protein>
<reference evidence="8" key="1">
    <citation type="submission" date="2020-06" db="EMBL/GenBank/DDBJ databases">
        <authorList>
            <consortium name="Plant Systems Biology data submission"/>
        </authorList>
    </citation>
    <scope>NUCLEOTIDE SEQUENCE</scope>
    <source>
        <strain evidence="8">D6</strain>
    </source>
</reference>
<comment type="caution">
    <text evidence="8">The sequence shown here is derived from an EMBL/GenBank/DDBJ whole genome shotgun (WGS) entry which is preliminary data.</text>
</comment>
<evidence type="ECO:0000259" key="7">
    <source>
        <dbReference type="PROSITE" id="PS51158"/>
    </source>
</evidence>
<dbReference type="SUPFAM" id="SSF56112">
    <property type="entry name" value="Protein kinase-like (PK-like)"/>
    <property type="match status" value="1"/>
</dbReference>
<evidence type="ECO:0000256" key="2">
    <source>
        <dbReference type="ARBA" id="ARBA00022679"/>
    </source>
</evidence>
<dbReference type="AlphaFoldDB" id="A0A9N8E705"/>
<evidence type="ECO:0000256" key="6">
    <source>
        <dbReference type="SAM" id="MobiDB-lite"/>
    </source>
</evidence>
<evidence type="ECO:0000313" key="8">
    <source>
        <dbReference type="EMBL" id="CAB9515687.1"/>
    </source>
</evidence>
<feature type="region of interest" description="Disordered" evidence="6">
    <location>
        <begin position="284"/>
        <end position="303"/>
    </location>
</feature>
<dbReference type="InterPro" id="IPR004166">
    <property type="entry name" value="a-kinase_dom"/>
</dbReference>
<dbReference type="Proteomes" id="UP001153069">
    <property type="component" value="Unassembled WGS sequence"/>
</dbReference>
<organism evidence="8 9">
    <name type="scientific">Seminavis robusta</name>
    <dbReference type="NCBI Taxonomy" id="568900"/>
    <lineage>
        <taxon>Eukaryota</taxon>
        <taxon>Sar</taxon>
        <taxon>Stramenopiles</taxon>
        <taxon>Ochrophyta</taxon>
        <taxon>Bacillariophyta</taxon>
        <taxon>Bacillariophyceae</taxon>
        <taxon>Bacillariophycidae</taxon>
        <taxon>Naviculales</taxon>
        <taxon>Naviculaceae</taxon>
        <taxon>Seminavis</taxon>
    </lineage>
</organism>
<keyword evidence="3" id="KW-0547">Nucleotide-binding</keyword>
<keyword evidence="2" id="KW-0808">Transferase</keyword>
<name>A0A9N8E705_9STRA</name>
<keyword evidence="1" id="KW-0723">Serine/threonine-protein kinase</keyword>
<evidence type="ECO:0000256" key="4">
    <source>
        <dbReference type="ARBA" id="ARBA00022777"/>
    </source>
</evidence>
<dbReference type="PANTHER" id="PTHR45992">
    <property type="entry name" value="EUKARYOTIC ELONGATION FACTOR 2 KINASE-RELATED"/>
    <property type="match status" value="1"/>
</dbReference>
<evidence type="ECO:0000256" key="1">
    <source>
        <dbReference type="ARBA" id="ARBA00022527"/>
    </source>
</evidence>
<dbReference type="Gene3D" id="3.20.200.10">
    <property type="entry name" value="MHCK/EF2 kinase"/>
    <property type="match status" value="1"/>
</dbReference>
<dbReference type="Pfam" id="PF02816">
    <property type="entry name" value="Alpha_kinase"/>
    <property type="match status" value="1"/>
</dbReference>
<evidence type="ECO:0000256" key="5">
    <source>
        <dbReference type="ARBA" id="ARBA00022840"/>
    </source>
</evidence>
<dbReference type="PANTHER" id="PTHR45992:SF11">
    <property type="entry name" value="ALPHA-TYPE PROTEIN KINASE DOMAIN-CONTAINING PROTEIN"/>
    <property type="match status" value="1"/>
</dbReference>
<keyword evidence="4 8" id="KW-0418">Kinase</keyword>
<accession>A0A9N8E705</accession>
<evidence type="ECO:0000256" key="3">
    <source>
        <dbReference type="ARBA" id="ARBA00022741"/>
    </source>
</evidence>
<proteinExistence type="predicted"/>
<gene>
    <name evidence="8" type="ORF">SEMRO_731_G194330.1</name>
</gene>
<evidence type="ECO:0000313" key="9">
    <source>
        <dbReference type="Proteomes" id="UP001153069"/>
    </source>
</evidence>
<dbReference type="EMBL" id="CAICTM010000730">
    <property type="protein sequence ID" value="CAB9515687.1"/>
    <property type="molecule type" value="Genomic_DNA"/>
</dbReference>
<feature type="region of interest" description="Disordered" evidence="6">
    <location>
        <begin position="253"/>
        <end position="275"/>
    </location>
</feature>
<keyword evidence="5" id="KW-0067">ATP-binding</keyword>
<sequence length="323" mass="36631">MTTRRNKSEEAEFYNDQLMDPFAEGGFRYAAEGEFVEGDRKGQKAVCKWFKKGHVHESKFFDLDIKAMEKSVELVKSWSDKRIIEQRIRVNVPEVWTFEKSDFFHEDTKVLVEPFIENYKKFNSNTGWHDSSTPWPKVMQALSHFTYHASNGDYLLCDLQGGVDSKGVVLTDPAILSKNSEFGLTDLGSKGISSFFSQHKCNEFCRSHWRKPNNRAQYFSPQEGTSMSSFATMPPPPPQFVFRSSFNNSDSVSTASGFPTMAPPPPRQLSCSSTESSISALVPRNLFPMMPPPPKRSKPSKNFSRVGYLRNVNLFGSLPSVEE</sequence>
<dbReference type="PROSITE" id="PS51158">
    <property type="entry name" value="ALPHA_KINASE"/>
    <property type="match status" value="1"/>
</dbReference>
<dbReference type="InterPro" id="IPR051852">
    <property type="entry name" value="Alpha-type_PK"/>
</dbReference>